<proteinExistence type="predicted"/>
<gene>
    <name evidence="4" type="primary">HDLBP</name>
    <name evidence="4" type="ORF">NPIL_701121</name>
</gene>
<keyword evidence="5" id="KW-1185">Reference proteome</keyword>
<dbReference type="AlphaFoldDB" id="A0A8X6T8V8"/>
<dbReference type="SMART" id="SM00322">
    <property type="entry name" value="KH"/>
    <property type="match status" value="1"/>
</dbReference>
<name>A0A8X6T8V8_NEPPI</name>
<dbReference type="GO" id="GO:0003723">
    <property type="term" value="F:RNA binding"/>
    <property type="evidence" value="ECO:0007669"/>
    <property type="project" value="UniProtKB-UniRule"/>
</dbReference>
<evidence type="ECO:0000313" key="4">
    <source>
        <dbReference type="EMBL" id="GFS82727.1"/>
    </source>
</evidence>
<dbReference type="PROSITE" id="PS50084">
    <property type="entry name" value="KH_TYPE_1"/>
    <property type="match status" value="1"/>
</dbReference>
<evidence type="ECO:0000313" key="5">
    <source>
        <dbReference type="Proteomes" id="UP000887013"/>
    </source>
</evidence>
<dbReference type="GO" id="GO:0010468">
    <property type="term" value="P:regulation of gene expression"/>
    <property type="evidence" value="ECO:0007669"/>
    <property type="project" value="UniProtKB-ARBA"/>
</dbReference>
<dbReference type="Gene3D" id="3.30.1370.10">
    <property type="entry name" value="K Homology domain, type 1"/>
    <property type="match status" value="2"/>
</dbReference>
<dbReference type="CDD" id="cd22408">
    <property type="entry name" value="KH-I_Vigilin_rpt4"/>
    <property type="match status" value="1"/>
</dbReference>
<dbReference type="InterPro" id="IPR004088">
    <property type="entry name" value="KH_dom_type_1"/>
</dbReference>
<organism evidence="4 5">
    <name type="scientific">Nephila pilipes</name>
    <name type="common">Giant wood spider</name>
    <name type="synonym">Nephila maculata</name>
    <dbReference type="NCBI Taxonomy" id="299642"/>
    <lineage>
        <taxon>Eukaryota</taxon>
        <taxon>Metazoa</taxon>
        <taxon>Ecdysozoa</taxon>
        <taxon>Arthropoda</taxon>
        <taxon>Chelicerata</taxon>
        <taxon>Arachnida</taxon>
        <taxon>Araneae</taxon>
        <taxon>Araneomorphae</taxon>
        <taxon>Entelegynae</taxon>
        <taxon>Araneoidea</taxon>
        <taxon>Nephilidae</taxon>
        <taxon>Nephila</taxon>
    </lineage>
</organism>
<accession>A0A8X6T8V8</accession>
<evidence type="ECO:0000256" key="1">
    <source>
        <dbReference type="PROSITE-ProRule" id="PRU00117"/>
    </source>
</evidence>
<sequence length="194" mass="21540">MPVVAPSLKAAKPKMSVTASSTKRGRGEKKPSYTRVLSNLASQSSSHPQLFGNLILRQTLVEYGKLWNRPLNETINQIIRGIKARINIPSASVMKNELNFAGETEAIAKANDRIQNIYEEQKRNCRSVFVEVPKNQHKYIIGPYGQIIQEILLETDVSVEMPPPDVQSDTTTLRGEQAKLGYALTLVYSKANSG</sequence>
<feature type="domain" description="K Homology" evidence="3">
    <location>
        <begin position="124"/>
        <end position="192"/>
    </location>
</feature>
<dbReference type="Pfam" id="PF00013">
    <property type="entry name" value="KH_1"/>
    <property type="match status" value="1"/>
</dbReference>
<dbReference type="OrthoDB" id="10027144at2759"/>
<evidence type="ECO:0000256" key="2">
    <source>
        <dbReference type="SAM" id="MobiDB-lite"/>
    </source>
</evidence>
<dbReference type="EMBL" id="BMAW01051852">
    <property type="protein sequence ID" value="GFS82727.1"/>
    <property type="molecule type" value="Genomic_DNA"/>
</dbReference>
<reference evidence="4" key="1">
    <citation type="submission" date="2020-08" db="EMBL/GenBank/DDBJ databases">
        <title>Multicomponent nature underlies the extraordinary mechanical properties of spider dragline silk.</title>
        <authorList>
            <person name="Kono N."/>
            <person name="Nakamura H."/>
            <person name="Mori M."/>
            <person name="Yoshida Y."/>
            <person name="Ohtoshi R."/>
            <person name="Malay A.D."/>
            <person name="Moran D.A.P."/>
            <person name="Tomita M."/>
            <person name="Numata K."/>
            <person name="Arakawa K."/>
        </authorList>
    </citation>
    <scope>NUCLEOTIDE SEQUENCE</scope>
</reference>
<feature type="region of interest" description="Disordered" evidence="2">
    <location>
        <begin position="1"/>
        <end position="32"/>
    </location>
</feature>
<protein>
    <submittedName>
        <fullName evidence="4">Vigilin</fullName>
    </submittedName>
</protein>
<keyword evidence="1" id="KW-0694">RNA-binding</keyword>
<evidence type="ECO:0000259" key="3">
    <source>
        <dbReference type="SMART" id="SM00322"/>
    </source>
</evidence>
<dbReference type="InterPro" id="IPR036612">
    <property type="entry name" value="KH_dom_type_1_sf"/>
</dbReference>
<dbReference type="InterPro" id="IPR004087">
    <property type="entry name" value="KH_dom"/>
</dbReference>
<dbReference type="Proteomes" id="UP000887013">
    <property type="component" value="Unassembled WGS sequence"/>
</dbReference>
<comment type="caution">
    <text evidence="4">The sequence shown here is derived from an EMBL/GenBank/DDBJ whole genome shotgun (WGS) entry which is preliminary data.</text>
</comment>
<dbReference type="SUPFAM" id="SSF54791">
    <property type="entry name" value="Eukaryotic type KH-domain (KH-domain type I)"/>
    <property type="match status" value="2"/>
</dbReference>